<proteinExistence type="predicted"/>
<name>A0A834NLP4_VESVU</name>
<dbReference type="EMBL" id="JACSEA010000001">
    <property type="protein sequence ID" value="KAF7412473.1"/>
    <property type="molecule type" value="Genomic_DNA"/>
</dbReference>
<feature type="signal peptide" evidence="1">
    <location>
        <begin position="1"/>
        <end position="23"/>
    </location>
</feature>
<dbReference type="AlphaFoldDB" id="A0A834NLP4"/>
<keyword evidence="1" id="KW-0732">Signal</keyword>
<gene>
    <name evidence="2" type="ORF">HZH66_001369</name>
</gene>
<evidence type="ECO:0000313" key="2">
    <source>
        <dbReference type="EMBL" id="KAF7412473.1"/>
    </source>
</evidence>
<feature type="chain" id="PRO_5032987015" evidence="1">
    <location>
        <begin position="24"/>
        <end position="134"/>
    </location>
</feature>
<comment type="caution">
    <text evidence="2">The sequence shown here is derived from an EMBL/GenBank/DDBJ whole genome shotgun (WGS) entry which is preliminary data.</text>
</comment>
<keyword evidence="3" id="KW-1185">Reference proteome</keyword>
<accession>A0A834NLP4</accession>
<evidence type="ECO:0000256" key="1">
    <source>
        <dbReference type="SAM" id="SignalP"/>
    </source>
</evidence>
<protein>
    <submittedName>
        <fullName evidence="2">Uncharacterized protein</fullName>
    </submittedName>
</protein>
<dbReference type="Proteomes" id="UP000614350">
    <property type="component" value="Unassembled WGS sequence"/>
</dbReference>
<sequence length="134" mass="15127">MPPSSRALLSPVLLLIFAGSIGAFNSRQGDKAKANDSMLVFRTNTERTDVSLLSEENANTCKVSGKTVTRYGHRVREIVHSREFRNAPDKLFEDLRDLVMTLSATTLNRKLRQIYGNLREYENRTVILGPCISR</sequence>
<evidence type="ECO:0000313" key="3">
    <source>
        <dbReference type="Proteomes" id="UP000614350"/>
    </source>
</evidence>
<reference evidence="2" key="1">
    <citation type="journal article" date="2020" name="G3 (Bethesda)">
        <title>High-Quality Assemblies for Three Invasive Social Wasps from the &lt;i&gt;Vespula&lt;/i&gt; Genus.</title>
        <authorList>
            <person name="Harrop T.W.R."/>
            <person name="Guhlin J."/>
            <person name="McLaughlin G.M."/>
            <person name="Permina E."/>
            <person name="Stockwell P."/>
            <person name="Gilligan J."/>
            <person name="Le Lec M.F."/>
            <person name="Gruber M.A.M."/>
            <person name="Quinn O."/>
            <person name="Lovegrove M."/>
            <person name="Duncan E.J."/>
            <person name="Remnant E.J."/>
            <person name="Van Eeckhoven J."/>
            <person name="Graham B."/>
            <person name="Knapp R.A."/>
            <person name="Langford K.W."/>
            <person name="Kronenberg Z."/>
            <person name="Press M.O."/>
            <person name="Eacker S.M."/>
            <person name="Wilson-Rankin E.E."/>
            <person name="Purcell J."/>
            <person name="Lester P.J."/>
            <person name="Dearden P.K."/>
        </authorList>
    </citation>
    <scope>NUCLEOTIDE SEQUENCE</scope>
    <source>
        <strain evidence="2">Marl-1</strain>
    </source>
</reference>
<organism evidence="2 3">
    <name type="scientific">Vespula vulgaris</name>
    <name type="common">Yellow jacket</name>
    <name type="synonym">Wasp</name>
    <dbReference type="NCBI Taxonomy" id="7454"/>
    <lineage>
        <taxon>Eukaryota</taxon>
        <taxon>Metazoa</taxon>
        <taxon>Ecdysozoa</taxon>
        <taxon>Arthropoda</taxon>
        <taxon>Hexapoda</taxon>
        <taxon>Insecta</taxon>
        <taxon>Pterygota</taxon>
        <taxon>Neoptera</taxon>
        <taxon>Endopterygota</taxon>
        <taxon>Hymenoptera</taxon>
        <taxon>Apocrita</taxon>
        <taxon>Aculeata</taxon>
        <taxon>Vespoidea</taxon>
        <taxon>Vespidae</taxon>
        <taxon>Vespinae</taxon>
        <taxon>Vespula</taxon>
    </lineage>
</organism>